<proteinExistence type="predicted"/>
<dbReference type="Proteomes" id="UP000095468">
    <property type="component" value="Unassembled WGS sequence"/>
</dbReference>
<dbReference type="InterPro" id="IPR029044">
    <property type="entry name" value="Nucleotide-diphossugar_trans"/>
</dbReference>
<dbReference type="EMBL" id="CYYP01000009">
    <property type="protein sequence ID" value="CUO20475.1"/>
    <property type="molecule type" value="Genomic_DNA"/>
</dbReference>
<dbReference type="GO" id="GO:0016757">
    <property type="term" value="F:glycosyltransferase activity"/>
    <property type="evidence" value="ECO:0007669"/>
    <property type="project" value="UniProtKB-KW"/>
</dbReference>
<dbReference type="EC" id="2.4.-.-" evidence="2"/>
<evidence type="ECO:0000313" key="3">
    <source>
        <dbReference type="Proteomes" id="UP000095468"/>
    </source>
</evidence>
<dbReference type="InterPro" id="IPR001173">
    <property type="entry name" value="Glyco_trans_2-like"/>
</dbReference>
<accession>A0A174D8V9</accession>
<dbReference type="SUPFAM" id="SSF53448">
    <property type="entry name" value="Nucleotide-diphospho-sugar transferases"/>
    <property type="match status" value="2"/>
</dbReference>
<dbReference type="Pfam" id="PF00535">
    <property type="entry name" value="Glycos_transf_2"/>
    <property type="match status" value="2"/>
</dbReference>
<organism evidence="2 3">
    <name type="scientific">Collinsella aerofaciens</name>
    <dbReference type="NCBI Taxonomy" id="74426"/>
    <lineage>
        <taxon>Bacteria</taxon>
        <taxon>Bacillati</taxon>
        <taxon>Actinomycetota</taxon>
        <taxon>Coriobacteriia</taxon>
        <taxon>Coriobacteriales</taxon>
        <taxon>Coriobacteriaceae</taxon>
        <taxon>Collinsella</taxon>
    </lineage>
</organism>
<name>A0A174D8V9_9ACTN</name>
<keyword evidence="2" id="KW-0328">Glycosyltransferase</keyword>
<dbReference type="PANTHER" id="PTHR43179:SF7">
    <property type="entry name" value="RHAMNOSYLTRANSFERASE WBBL"/>
    <property type="match status" value="1"/>
</dbReference>
<dbReference type="AlphaFoldDB" id="A0A174D8V9"/>
<reference evidence="2 3" key="1">
    <citation type="submission" date="2015-09" db="EMBL/GenBank/DDBJ databases">
        <authorList>
            <consortium name="Pathogen Informatics"/>
        </authorList>
    </citation>
    <scope>NUCLEOTIDE SEQUENCE [LARGE SCALE GENOMIC DNA]</scope>
    <source>
        <strain evidence="2 3">2789STDY5608823</strain>
    </source>
</reference>
<dbReference type="CDD" id="cd04184">
    <property type="entry name" value="GT2_RfbC_Mx_like"/>
    <property type="match status" value="1"/>
</dbReference>
<feature type="domain" description="Glycosyltransferase 2-like" evidence="1">
    <location>
        <begin position="551"/>
        <end position="673"/>
    </location>
</feature>
<keyword evidence="2" id="KW-0808">Transferase</keyword>
<sequence length="823" mass="94270">MKKYNEQCPTNERQTMRVETTGVCRGNWKIYQQLKIEGIHKGSSVTAQAATDDNRRSPLSLLKFRDNSCDSNSYVLVVPDPDARTIKIEFSEIGQDGRTLSSDSLSLNCKNIKWESRLNYKIKPDMCSKLRNYDDVSEFDMATIDFWQCIEDSSDYILRCTVRTPYRSDSQIKLRCFDRTLNEVNLSIVNFGSNVTSVGFTSEKKQLETQLSIRMPKAFDRYYFIIDDQNHPSFSAFDCLTPDKLGLLLEETNFLFTHAQFDPEYPEWFTDHKATIGALEKQRKIVFNSAPKFSIIVPLYNTPISFFNDMAESVKNQSYANWELILVNASPDNQELKARVEQETAHDNRIKSINLTENKGISENTNAGVAIASGDFVSFFDHDDILEPDLLFSYAEAIENNDDVDLLYCDEDKLMPDGMLAQPFFKPDFNIDLLRNNNYICHMLTIRKSLLDTLEPNTKEFDGAQDHNLTLHAVEKARKVHHVAKVLYHWRLSETSTAANADSKPYATIAGIKAVQSHLDRLGLNAKVEQARRPFTYKVTYAVPDSHPLVSIIIPTKDHADILDNCIKSIVEKSTYDNYELVIIENNSTEKATFDYYDKLQAKYPDIVRLVIWEHEFNFSKLMNFGVAHAKGNYLLLLNNDTEVITPNWIEIMLGICAREDVGAVGAKLYYPDNTIQHAGLCVTGGVAGHLCQSMPKDNWGYFALNDAQQDFSAVTAACIMTKRSEYEKVGGFTEELQVAFNDVDFCLKLREINDLIVYTPEVELYHYESISRGVENNTEKQIRFHKEVAYMNYRWAKHYVEGDPYMNPNFTVGEPANRYYHL</sequence>
<evidence type="ECO:0000259" key="1">
    <source>
        <dbReference type="Pfam" id="PF00535"/>
    </source>
</evidence>
<dbReference type="PANTHER" id="PTHR43179">
    <property type="entry name" value="RHAMNOSYLTRANSFERASE WBBL"/>
    <property type="match status" value="1"/>
</dbReference>
<feature type="domain" description="Glycosyltransferase 2-like" evidence="1">
    <location>
        <begin position="294"/>
        <end position="406"/>
    </location>
</feature>
<dbReference type="RefSeq" id="WP_082421901.1">
    <property type="nucleotide sequence ID" value="NZ_CYYP01000009.1"/>
</dbReference>
<protein>
    <submittedName>
        <fullName evidence="2">dTDP-Rha:alpha-D-GlcNAc-pyrophosphate polyprenol, alpha-3-L-rhamnosyltransferase</fullName>
        <ecNumber evidence="2">2.4.-.-</ecNumber>
    </submittedName>
</protein>
<gene>
    <name evidence="2" type="primary">wbbL</name>
    <name evidence="2" type="ORF">ERS852381_01214</name>
</gene>
<evidence type="ECO:0000313" key="2">
    <source>
        <dbReference type="EMBL" id="CUO20475.1"/>
    </source>
</evidence>
<dbReference type="CDD" id="cd04186">
    <property type="entry name" value="GT_2_like_c"/>
    <property type="match status" value="1"/>
</dbReference>
<dbReference type="Gene3D" id="3.90.550.10">
    <property type="entry name" value="Spore Coat Polysaccharide Biosynthesis Protein SpsA, Chain A"/>
    <property type="match status" value="2"/>
</dbReference>